<dbReference type="PANTHER" id="PTHR31776:SF0">
    <property type="entry name" value="ALPHA-L-ARABINOFURANOSIDASE 1"/>
    <property type="match status" value="1"/>
</dbReference>
<evidence type="ECO:0000256" key="4">
    <source>
        <dbReference type="ARBA" id="ARBA00022729"/>
    </source>
</evidence>
<dbReference type="InterPro" id="IPR008979">
    <property type="entry name" value="Galactose-bd-like_sf"/>
</dbReference>
<dbReference type="Gene3D" id="3.20.20.80">
    <property type="entry name" value="Glycosidases"/>
    <property type="match status" value="1"/>
</dbReference>
<dbReference type="Pfam" id="PF22848">
    <property type="entry name" value="ASD1_dom"/>
    <property type="match status" value="1"/>
</dbReference>
<dbReference type="Pfam" id="PF02018">
    <property type="entry name" value="CBM_4_9"/>
    <property type="match status" value="1"/>
</dbReference>
<evidence type="ECO:0000256" key="1">
    <source>
        <dbReference type="ARBA" id="ARBA00001462"/>
    </source>
</evidence>
<keyword evidence="4 7" id="KW-0732">Signal</keyword>
<keyword evidence="6" id="KW-0325">Glycoprotein</keyword>
<dbReference type="PANTHER" id="PTHR31776">
    <property type="entry name" value="ALPHA-L-ARABINOFURANOSIDASE 1"/>
    <property type="match status" value="1"/>
</dbReference>
<organism evidence="9 10">
    <name type="scientific">Coccomyxa viridis</name>
    <dbReference type="NCBI Taxonomy" id="1274662"/>
    <lineage>
        <taxon>Eukaryota</taxon>
        <taxon>Viridiplantae</taxon>
        <taxon>Chlorophyta</taxon>
        <taxon>core chlorophytes</taxon>
        <taxon>Trebouxiophyceae</taxon>
        <taxon>Trebouxiophyceae incertae sedis</taxon>
        <taxon>Coccomyxaceae</taxon>
        <taxon>Coccomyxa</taxon>
    </lineage>
</organism>
<evidence type="ECO:0000313" key="10">
    <source>
        <dbReference type="Proteomes" id="UP001497392"/>
    </source>
</evidence>
<evidence type="ECO:0000313" key="9">
    <source>
        <dbReference type="EMBL" id="CAL5223481.1"/>
    </source>
</evidence>
<protein>
    <recommendedName>
        <fullName evidence="3">non-reducing end alpha-L-arabinofuranosidase</fullName>
        <ecNumber evidence="3">3.2.1.55</ecNumber>
    </recommendedName>
</protein>
<name>A0ABP1FVM1_9CHLO</name>
<keyword evidence="10" id="KW-1185">Reference proteome</keyword>
<dbReference type="Gene3D" id="2.60.40.1180">
    <property type="entry name" value="Golgi alpha-mannosidase II"/>
    <property type="match status" value="1"/>
</dbReference>
<evidence type="ECO:0000256" key="2">
    <source>
        <dbReference type="ARBA" id="ARBA00007186"/>
    </source>
</evidence>
<evidence type="ECO:0000256" key="5">
    <source>
        <dbReference type="ARBA" id="ARBA00022801"/>
    </source>
</evidence>
<dbReference type="Gene3D" id="2.60.120.260">
    <property type="entry name" value="Galactose-binding domain-like"/>
    <property type="match status" value="1"/>
</dbReference>
<evidence type="ECO:0000259" key="8">
    <source>
        <dbReference type="SMART" id="SM00813"/>
    </source>
</evidence>
<dbReference type="SUPFAM" id="SSF49785">
    <property type="entry name" value="Galactose-binding domain-like"/>
    <property type="match status" value="1"/>
</dbReference>
<dbReference type="SMART" id="SM00813">
    <property type="entry name" value="Alpha-L-AF_C"/>
    <property type="match status" value="1"/>
</dbReference>
<dbReference type="SUPFAM" id="SSF51445">
    <property type="entry name" value="(Trans)glycosidases"/>
    <property type="match status" value="1"/>
</dbReference>
<proteinExistence type="inferred from homology"/>
<dbReference type="InterPro" id="IPR013780">
    <property type="entry name" value="Glyco_hydro_b"/>
</dbReference>
<feature type="chain" id="PRO_5047401895" description="non-reducing end alpha-L-arabinofuranosidase" evidence="7">
    <location>
        <begin position="22"/>
        <end position="723"/>
    </location>
</feature>
<dbReference type="InterPro" id="IPR017853">
    <property type="entry name" value="GH"/>
</dbReference>
<dbReference type="Pfam" id="PF06964">
    <property type="entry name" value="Alpha-L-AF_C"/>
    <property type="match status" value="1"/>
</dbReference>
<evidence type="ECO:0000256" key="7">
    <source>
        <dbReference type="SAM" id="SignalP"/>
    </source>
</evidence>
<dbReference type="InterPro" id="IPR003305">
    <property type="entry name" value="CenC_carb-bd"/>
</dbReference>
<comment type="similarity">
    <text evidence="2">Belongs to the glycosyl hydrolase 51 family.</text>
</comment>
<comment type="caution">
    <text evidence="9">The sequence shown here is derived from an EMBL/GenBank/DDBJ whole genome shotgun (WGS) entry which is preliminary data.</text>
</comment>
<dbReference type="Proteomes" id="UP001497392">
    <property type="component" value="Unassembled WGS sequence"/>
</dbReference>
<accession>A0ABP1FVM1</accession>
<gene>
    <name evidence="9" type="primary">g6004</name>
    <name evidence="9" type="ORF">VP750_LOCUS5140</name>
</gene>
<dbReference type="InterPro" id="IPR010720">
    <property type="entry name" value="Alpha-L-AF_C"/>
</dbReference>
<keyword evidence="5" id="KW-0378">Hydrolase</keyword>
<reference evidence="9 10" key="1">
    <citation type="submission" date="2024-06" db="EMBL/GenBank/DDBJ databases">
        <authorList>
            <person name="Kraege A."/>
            <person name="Thomma B."/>
        </authorList>
    </citation>
    <scope>NUCLEOTIDE SEQUENCE [LARGE SCALE GENOMIC DNA]</scope>
</reference>
<dbReference type="InterPro" id="IPR051563">
    <property type="entry name" value="Glycosyl_Hydrolase_51"/>
</dbReference>
<dbReference type="EC" id="3.2.1.55" evidence="3"/>
<comment type="catalytic activity">
    <reaction evidence="1">
        <text>Hydrolysis of terminal non-reducing alpha-L-arabinofuranoside residues in alpha-L-arabinosides.</text>
        <dbReference type="EC" id="3.2.1.55"/>
    </reaction>
</comment>
<evidence type="ECO:0000256" key="3">
    <source>
        <dbReference type="ARBA" id="ARBA00012670"/>
    </source>
</evidence>
<evidence type="ECO:0000256" key="6">
    <source>
        <dbReference type="ARBA" id="ARBA00023180"/>
    </source>
</evidence>
<dbReference type="EMBL" id="CAXHTA020000008">
    <property type="protein sequence ID" value="CAL5223481.1"/>
    <property type="molecule type" value="Genomic_DNA"/>
</dbReference>
<feature type="domain" description="Alpha-L-arabinofuranosidase C-terminal" evidence="8">
    <location>
        <begin position="514"/>
        <end position="704"/>
    </location>
</feature>
<dbReference type="InterPro" id="IPR055235">
    <property type="entry name" value="ASD1_cat"/>
</dbReference>
<sequence>MTSSISFFLALFCAVLGGCTARDLPTRSGIEAQSNLADSGLNAKITVDVSKTHAVAPNLWGIFFEEIQHAGEGGLYAELVQDRSFSGLAYTQAFLDSDETELVLNSGAFEGSHLRLAPAMQSNALPINAGLHGVAKQLYEHNTFQDGAETSQPVSWRPLGNTRLTLTKQHPLNGGNRIAMRLDAEEGAGGIINTGFWGISVEAGAQYELSLYLRRADNSSNSELTVKVELESSHGSHSYANVTFGDISTDWRRYTATLTARATDSTARLAVKLQRGAVLVDMVSLFPAQNGVEGSISPFRSDILSLLKGLKPRFLRFPGGCYVEGVVMANGFYWKPSVGPLDQRPGHWNGMWQYWSTDGLGLYEYMLLNEELGTEPIWIINNGLSHQESVPTAQIQGMVQDALDSIEFITGDAETQWGRLRAEMGHPEPWSLTYIGIGNEDCGKPFYTTNYLAFFYAIKQRYPDMQLIANCNMGQEAPTEMWDWHWYTDPDSMFNGRYTFDSMSVVKDSYVFASEYAVFDWGISTIPRGNIQGAIAEAAFMTGMERNSEVVQLAAYAPLLANVNHKGALCPTNLVIYDNSRAFGNPSYHVQALFAEHQGLRYAQTQIDSLSARDNGVAASVTCQDNACTRLSIKLVNYAQFTQTIALRIQNSPVPISNLGNITVLTGVDYRSTNSFEDPYNVYPRSGSFKDMSAEIEVELSAFSITVLSTAPGTDDLLALSNA</sequence>
<feature type="signal peptide" evidence="7">
    <location>
        <begin position="1"/>
        <end position="21"/>
    </location>
</feature>